<keyword evidence="2" id="KW-1185">Reference proteome</keyword>
<evidence type="ECO:0000313" key="2">
    <source>
        <dbReference type="Proteomes" id="UP001230426"/>
    </source>
</evidence>
<name>A0ABT9R4U3_9ACTN</name>
<protein>
    <submittedName>
        <fullName evidence="1">Uncharacterized protein</fullName>
    </submittedName>
</protein>
<dbReference type="EMBL" id="JAUSRB010000002">
    <property type="protein sequence ID" value="MDP9864256.1"/>
    <property type="molecule type" value="Genomic_DNA"/>
</dbReference>
<proteinExistence type="predicted"/>
<gene>
    <name evidence="1" type="ORF">J2S55_003522</name>
</gene>
<accession>A0ABT9R4U3</accession>
<reference evidence="1 2" key="1">
    <citation type="submission" date="2023-07" db="EMBL/GenBank/DDBJ databases">
        <title>Sequencing the genomes of 1000 actinobacteria strains.</title>
        <authorList>
            <person name="Klenk H.-P."/>
        </authorList>
    </citation>
    <scope>NUCLEOTIDE SEQUENCE [LARGE SCALE GENOMIC DNA]</scope>
    <source>
        <strain evidence="1 2">DSM 44109</strain>
    </source>
</reference>
<organism evidence="1 2">
    <name type="scientific">Streptosporangium brasiliense</name>
    <dbReference type="NCBI Taxonomy" id="47480"/>
    <lineage>
        <taxon>Bacteria</taxon>
        <taxon>Bacillati</taxon>
        <taxon>Actinomycetota</taxon>
        <taxon>Actinomycetes</taxon>
        <taxon>Streptosporangiales</taxon>
        <taxon>Streptosporangiaceae</taxon>
        <taxon>Streptosporangium</taxon>
    </lineage>
</organism>
<dbReference type="RefSeq" id="WP_306861874.1">
    <property type="nucleotide sequence ID" value="NZ_JAUSRB010000002.1"/>
</dbReference>
<sequence length="147" mass="16922">MAEIIKTLLGSRKIERYLGGVVDVEGEWDLFEPERADVVPQSIALDATYCDHVLIKYELWDGEPPASDWDESWSGTIHLPSGRICATSCYSGESEYYEEFELGYPDHQWQFRVHRKLLSHEDFTADIVGFALFKLQFWSLTATLRPS</sequence>
<dbReference type="Proteomes" id="UP001230426">
    <property type="component" value="Unassembled WGS sequence"/>
</dbReference>
<evidence type="ECO:0000313" key="1">
    <source>
        <dbReference type="EMBL" id="MDP9864256.1"/>
    </source>
</evidence>
<comment type="caution">
    <text evidence="1">The sequence shown here is derived from an EMBL/GenBank/DDBJ whole genome shotgun (WGS) entry which is preliminary data.</text>
</comment>